<dbReference type="InterPro" id="IPR019861">
    <property type="entry name" value="PorP/SprF_Bacteroidetes"/>
</dbReference>
<name>A0ABN1MNX6_9FLAO</name>
<sequence length="340" mass="39531">MNTLLKYLVAMAGILLGSYSLSQDIHFSQYMHNPLYQNPGNTGFFRGDYRVNMAYRDQWRSVTVPFQTLSLSGDNAGFINGKLAVGFYFVHDVVGDGKFRTIDFLPSLAYHIRLDKKKGENNVHSLRPGIQFGVNSREVQPGNFSWDTQYNGYYYDPSLSGQEIFQRESYTNFALGFGTVYEWFTSSRKNFNVGFAWYNMTRQNQGFFGQKIQRDMRFTFHGRGQFKIGLDWDIIPSFSMNFQGKYHELIFGSQLRYILKEKRGEYMAMYFGAFSRTRDAAYLMVGMDYQNWFAGLSYDINFSKLVPASRVRGGIEITLQYILKTFKPKKVNHRICPVYI</sequence>
<dbReference type="Proteomes" id="UP001501126">
    <property type="component" value="Unassembled WGS sequence"/>
</dbReference>
<organism evidence="1 2">
    <name type="scientific">Wandonia haliotis</name>
    <dbReference type="NCBI Taxonomy" id="574963"/>
    <lineage>
        <taxon>Bacteria</taxon>
        <taxon>Pseudomonadati</taxon>
        <taxon>Bacteroidota</taxon>
        <taxon>Flavobacteriia</taxon>
        <taxon>Flavobacteriales</taxon>
        <taxon>Crocinitomicaceae</taxon>
        <taxon>Wandonia</taxon>
    </lineage>
</organism>
<accession>A0ABN1MNX6</accession>
<evidence type="ECO:0000313" key="2">
    <source>
        <dbReference type="Proteomes" id="UP001501126"/>
    </source>
</evidence>
<evidence type="ECO:0008006" key="3">
    <source>
        <dbReference type="Google" id="ProtNLM"/>
    </source>
</evidence>
<keyword evidence="2" id="KW-1185">Reference proteome</keyword>
<gene>
    <name evidence="1" type="ORF">GCM10009118_09990</name>
</gene>
<dbReference type="Pfam" id="PF11751">
    <property type="entry name" value="PorP_SprF"/>
    <property type="match status" value="1"/>
</dbReference>
<dbReference type="EMBL" id="BAAAFH010000003">
    <property type="protein sequence ID" value="GAA0874591.1"/>
    <property type="molecule type" value="Genomic_DNA"/>
</dbReference>
<comment type="caution">
    <text evidence="1">The sequence shown here is derived from an EMBL/GenBank/DDBJ whole genome shotgun (WGS) entry which is preliminary data.</text>
</comment>
<dbReference type="NCBIfam" id="TIGR03519">
    <property type="entry name" value="T9SS_PorP_fam"/>
    <property type="match status" value="1"/>
</dbReference>
<proteinExistence type="predicted"/>
<dbReference type="RefSeq" id="WP_343785491.1">
    <property type="nucleotide sequence ID" value="NZ_BAAAFH010000003.1"/>
</dbReference>
<protein>
    <recommendedName>
        <fullName evidence="3">Type IX secretion system membrane protein PorP/SprF</fullName>
    </recommendedName>
</protein>
<reference evidence="1 2" key="1">
    <citation type="journal article" date="2019" name="Int. J. Syst. Evol. Microbiol.">
        <title>The Global Catalogue of Microorganisms (GCM) 10K type strain sequencing project: providing services to taxonomists for standard genome sequencing and annotation.</title>
        <authorList>
            <consortium name="The Broad Institute Genomics Platform"/>
            <consortium name="The Broad Institute Genome Sequencing Center for Infectious Disease"/>
            <person name="Wu L."/>
            <person name="Ma J."/>
        </authorList>
    </citation>
    <scope>NUCLEOTIDE SEQUENCE [LARGE SCALE GENOMIC DNA]</scope>
    <source>
        <strain evidence="1 2">JCM 16083</strain>
    </source>
</reference>
<evidence type="ECO:0000313" key="1">
    <source>
        <dbReference type="EMBL" id="GAA0874591.1"/>
    </source>
</evidence>